<feature type="compositionally biased region" description="Pro residues" evidence="1">
    <location>
        <begin position="11"/>
        <end position="22"/>
    </location>
</feature>
<feature type="region of interest" description="Disordered" evidence="1">
    <location>
        <begin position="1"/>
        <end position="50"/>
    </location>
</feature>
<dbReference type="RefSeq" id="XP_053021718.1">
    <property type="nucleotide sequence ID" value="XM_053170536.1"/>
</dbReference>
<name>A0ABY7CML3_9BASI</name>
<gene>
    <name evidence="2" type="ORF">PtA15_6A795</name>
</gene>
<evidence type="ECO:0000256" key="1">
    <source>
        <dbReference type="SAM" id="MobiDB-lite"/>
    </source>
</evidence>
<dbReference type="Proteomes" id="UP001164743">
    <property type="component" value="Chromosome 6A"/>
</dbReference>
<reference evidence="2" key="1">
    <citation type="submission" date="2022-10" db="EMBL/GenBank/DDBJ databases">
        <title>Puccinia triticina Genome sequencing and assembly.</title>
        <authorList>
            <person name="Li C."/>
        </authorList>
    </citation>
    <scope>NUCLEOTIDE SEQUENCE</scope>
    <source>
        <strain evidence="2">Pt15</strain>
    </source>
</reference>
<sequence length="50" mass="5367">MFPHTTIAPAPAGPPLTIPPPLLATRLTSKSAKGWSKHLKDSQALYKDSK</sequence>
<protein>
    <submittedName>
        <fullName evidence="2">Uncharacterized protein</fullName>
    </submittedName>
</protein>
<proteinExistence type="predicted"/>
<evidence type="ECO:0000313" key="3">
    <source>
        <dbReference type="Proteomes" id="UP001164743"/>
    </source>
</evidence>
<feature type="compositionally biased region" description="Low complexity" evidence="1">
    <location>
        <begin position="1"/>
        <end position="10"/>
    </location>
</feature>
<dbReference type="EMBL" id="CP110426">
    <property type="protein sequence ID" value="WAQ86163.1"/>
    <property type="molecule type" value="Genomic_DNA"/>
</dbReference>
<dbReference type="GeneID" id="77811431"/>
<organism evidence="2 3">
    <name type="scientific">Puccinia triticina</name>
    <dbReference type="NCBI Taxonomy" id="208348"/>
    <lineage>
        <taxon>Eukaryota</taxon>
        <taxon>Fungi</taxon>
        <taxon>Dikarya</taxon>
        <taxon>Basidiomycota</taxon>
        <taxon>Pucciniomycotina</taxon>
        <taxon>Pucciniomycetes</taxon>
        <taxon>Pucciniales</taxon>
        <taxon>Pucciniaceae</taxon>
        <taxon>Puccinia</taxon>
    </lineage>
</organism>
<accession>A0ABY7CML3</accession>
<keyword evidence="3" id="KW-1185">Reference proteome</keyword>
<evidence type="ECO:0000313" key="2">
    <source>
        <dbReference type="EMBL" id="WAQ86163.1"/>
    </source>
</evidence>